<dbReference type="EMBL" id="JAIWYP010000005">
    <property type="protein sequence ID" value="KAH3826966.1"/>
    <property type="molecule type" value="Genomic_DNA"/>
</dbReference>
<dbReference type="Proteomes" id="UP000828390">
    <property type="component" value="Unassembled WGS sequence"/>
</dbReference>
<accession>A0A9D4H097</accession>
<evidence type="ECO:0000313" key="2">
    <source>
        <dbReference type="Proteomes" id="UP000828390"/>
    </source>
</evidence>
<organism evidence="1 2">
    <name type="scientific">Dreissena polymorpha</name>
    <name type="common">Zebra mussel</name>
    <name type="synonym">Mytilus polymorpha</name>
    <dbReference type="NCBI Taxonomy" id="45954"/>
    <lineage>
        <taxon>Eukaryota</taxon>
        <taxon>Metazoa</taxon>
        <taxon>Spiralia</taxon>
        <taxon>Lophotrochozoa</taxon>
        <taxon>Mollusca</taxon>
        <taxon>Bivalvia</taxon>
        <taxon>Autobranchia</taxon>
        <taxon>Heteroconchia</taxon>
        <taxon>Euheterodonta</taxon>
        <taxon>Imparidentia</taxon>
        <taxon>Neoheterodontei</taxon>
        <taxon>Myida</taxon>
        <taxon>Dreissenoidea</taxon>
        <taxon>Dreissenidae</taxon>
        <taxon>Dreissena</taxon>
    </lineage>
</organism>
<evidence type="ECO:0000313" key="1">
    <source>
        <dbReference type="EMBL" id="KAH3826966.1"/>
    </source>
</evidence>
<dbReference type="AlphaFoldDB" id="A0A9D4H097"/>
<gene>
    <name evidence="1" type="ORF">DPMN_128894</name>
</gene>
<sequence>MICVSLATVAGDYACVCNYNVEAAVRLLPDDNAEPHGYMYEFDCKPAGVGSRTGNFLEIMFEGKVIVTRRPRSVSKALD</sequence>
<reference evidence="1" key="1">
    <citation type="journal article" date="2019" name="bioRxiv">
        <title>The Genome of the Zebra Mussel, Dreissena polymorpha: A Resource for Invasive Species Research.</title>
        <authorList>
            <person name="McCartney M.A."/>
            <person name="Auch B."/>
            <person name="Kono T."/>
            <person name="Mallez S."/>
            <person name="Zhang Y."/>
            <person name="Obille A."/>
            <person name="Becker A."/>
            <person name="Abrahante J.E."/>
            <person name="Garbe J."/>
            <person name="Badalamenti J.P."/>
            <person name="Herman A."/>
            <person name="Mangelson H."/>
            <person name="Liachko I."/>
            <person name="Sullivan S."/>
            <person name="Sone E.D."/>
            <person name="Koren S."/>
            <person name="Silverstein K.A.T."/>
            <person name="Beckman K.B."/>
            <person name="Gohl D.M."/>
        </authorList>
    </citation>
    <scope>NUCLEOTIDE SEQUENCE</scope>
    <source>
        <strain evidence="1">Duluth1</strain>
        <tissue evidence="1">Whole animal</tissue>
    </source>
</reference>
<comment type="caution">
    <text evidence="1">The sequence shown here is derived from an EMBL/GenBank/DDBJ whole genome shotgun (WGS) entry which is preliminary data.</text>
</comment>
<proteinExistence type="predicted"/>
<protein>
    <submittedName>
        <fullName evidence="1">Uncharacterized protein</fullName>
    </submittedName>
</protein>
<reference evidence="1" key="2">
    <citation type="submission" date="2020-11" db="EMBL/GenBank/DDBJ databases">
        <authorList>
            <person name="McCartney M.A."/>
            <person name="Auch B."/>
            <person name="Kono T."/>
            <person name="Mallez S."/>
            <person name="Becker A."/>
            <person name="Gohl D.M."/>
            <person name="Silverstein K.A.T."/>
            <person name="Koren S."/>
            <person name="Bechman K.B."/>
            <person name="Herman A."/>
            <person name="Abrahante J.E."/>
            <person name="Garbe J."/>
        </authorList>
    </citation>
    <scope>NUCLEOTIDE SEQUENCE</scope>
    <source>
        <strain evidence="1">Duluth1</strain>
        <tissue evidence="1">Whole animal</tissue>
    </source>
</reference>
<keyword evidence="2" id="KW-1185">Reference proteome</keyword>
<name>A0A9D4H097_DREPO</name>